<feature type="region of interest" description="Disordered" evidence="1">
    <location>
        <begin position="1"/>
        <end position="33"/>
    </location>
</feature>
<dbReference type="EMBL" id="KQ087206">
    <property type="protein sequence ID" value="KLT42401.1"/>
    <property type="molecule type" value="Genomic_DNA"/>
</dbReference>
<organism evidence="2 3">
    <name type="scientific">Cutaneotrichosporon oleaginosum</name>
    <dbReference type="NCBI Taxonomy" id="879819"/>
    <lineage>
        <taxon>Eukaryota</taxon>
        <taxon>Fungi</taxon>
        <taxon>Dikarya</taxon>
        <taxon>Basidiomycota</taxon>
        <taxon>Agaricomycotina</taxon>
        <taxon>Tremellomycetes</taxon>
        <taxon>Trichosporonales</taxon>
        <taxon>Trichosporonaceae</taxon>
        <taxon>Cutaneotrichosporon</taxon>
    </lineage>
</organism>
<dbReference type="AlphaFoldDB" id="A0A0J0XMS8"/>
<sequence length="201" mass="22256">MMGVMGVMGTKRRREKQAATGQEMGSRIDPTCPSALSLQPPDFLMTLMYNVITHLALFRSFWQPPTPTLALVFFQHSTPRVSFNNIQQPCSSSLSSSLFISTASRSPSVHSQRLTSPTRYTTHSALYIPSHPQRSTIYASVFTTFPPPSPPCPRLVLPQPAAPLSLRVQLHTTPRPASHAHTHVRTLARSPRRPSTGRLDC</sequence>
<dbReference type="GeneID" id="28988134"/>
<evidence type="ECO:0000313" key="3">
    <source>
        <dbReference type="Proteomes" id="UP000053611"/>
    </source>
</evidence>
<evidence type="ECO:0000313" key="2">
    <source>
        <dbReference type="EMBL" id="KLT42401.1"/>
    </source>
</evidence>
<reference evidence="2 3" key="1">
    <citation type="submission" date="2015-03" db="EMBL/GenBank/DDBJ databases">
        <title>Genomics and transcriptomics of the oil-accumulating basidiomycete yeast T. oleaginosus allow insights into substrate utilization and the diverse evolutionary trajectories of mating systems in fungi.</title>
        <authorList>
            <consortium name="DOE Joint Genome Institute"/>
            <person name="Kourist R."/>
            <person name="Kracht O."/>
            <person name="Bracharz F."/>
            <person name="Lipzen A."/>
            <person name="Nolan M."/>
            <person name="Ohm R."/>
            <person name="Grigoriev I."/>
            <person name="Sun S."/>
            <person name="Heitman J."/>
            <person name="Bruck T."/>
            <person name="Nowrousian M."/>
        </authorList>
    </citation>
    <scope>NUCLEOTIDE SEQUENCE [LARGE SCALE GENOMIC DNA]</scope>
    <source>
        <strain evidence="2 3">IBC0246</strain>
    </source>
</reference>
<accession>A0A0J0XMS8</accession>
<protein>
    <submittedName>
        <fullName evidence="2">Uncharacterized protein</fullName>
    </submittedName>
</protein>
<evidence type="ECO:0000256" key="1">
    <source>
        <dbReference type="SAM" id="MobiDB-lite"/>
    </source>
</evidence>
<feature type="compositionally biased region" description="Basic residues" evidence="1">
    <location>
        <begin position="178"/>
        <end position="192"/>
    </location>
</feature>
<dbReference type="RefSeq" id="XP_018278892.1">
    <property type="nucleotide sequence ID" value="XM_018427531.1"/>
</dbReference>
<keyword evidence="3" id="KW-1185">Reference proteome</keyword>
<proteinExistence type="predicted"/>
<gene>
    <name evidence="2" type="ORF">CC85DRAFT_93746</name>
</gene>
<feature type="region of interest" description="Disordered" evidence="1">
    <location>
        <begin position="174"/>
        <end position="201"/>
    </location>
</feature>
<dbReference type="Proteomes" id="UP000053611">
    <property type="component" value="Unassembled WGS sequence"/>
</dbReference>
<name>A0A0J0XMS8_9TREE</name>